<comment type="caution">
    <text evidence="1">The sequence shown here is derived from an EMBL/GenBank/DDBJ whole genome shotgun (WGS) entry which is preliminary data.</text>
</comment>
<evidence type="ECO:0000313" key="2">
    <source>
        <dbReference type="Proteomes" id="UP000077134"/>
    </source>
</evidence>
<organism evidence="1 2">
    <name type="scientific">Paenibacillus crassostreae</name>
    <dbReference type="NCBI Taxonomy" id="1763538"/>
    <lineage>
        <taxon>Bacteria</taxon>
        <taxon>Bacillati</taxon>
        <taxon>Bacillota</taxon>
        <taxon>Bacilli</taxon>
        <taxon>Bacillales</taxon>
        <taxon>Paenibacillaceae</taxon>
        <taxon>Paenibacillus</taxon>
    </lineage>
</organism>
<evidence type="ECO:0000313" key="1">
    <source>
        <dbReference type="EMBL" id="OAB72004.1"/>
    </source>
</evidence>
<reference evidence="1 2" key="1">
    <citation type="submission" date="2016-02" db="EMBL/GenBank/DDBJ databases">
        <title>Paenibacillus sp. LPB0068, isolated from Crassostrea gigas.</title>
        <authorList>
            <person name="Shin S.-K."/>
            <person name="Yi H."/>
        </authorList>
    </citation>
    <scope>NUCLEOTIDE SEQUENCE [LARGE SCALE GENOMIC DNA]</scope>
    <source>
        <strain evidence="1 2">LPB0068</strain>
    </source>
</reference>
<accession>A0A167BEP3</accession>
<proteinExistence type="predicted"/>
<dbReference type="RefSeq" id="WP_068660788.1">
    <property type="nucleotide sequence ID" value="NZ_CP017770.1"/>
</dbReference>
<gene>
    <name evidence="1" type="ORF">PNBC_18665</name>
</gene>
<protein>
    <submittedName>
        <fullName evidence="1">Uncharacterized protein</fullName>
    </submittedName>
</protein>
<dbReference type="KEGG" id="pcx:LPB68_12225"/>
<sequence>MRNVEKLNAFLEEVENEKSVIFDYKKVSSFEREIYMSIHNLLNKNYSYELKGMSTVHYDSLREEVPLEEKDVEIIETGFQLSSMITSRTTSFGYGSHTAKTIKNYKLDLFIEVLKKFIALNS</sequence>
<dbReference type="Proteomes" id="UP000077134">
    <property type="component" value="Unassembled WGS sequence"/>
</dbReference>
<name>A0A167BEP3_9BACL</name>
<keyword evidence="2" id="KW-1185">Reference proteome</keyword>
<dbReference type="AlphaFoldDB" id="A0A167BEP3"/>
<dbReference type="EMBL" id="LSFN01000036">
    <property type="protein sequence ID" value="OAB72004.1"/>
    <property type="molecule type" value="Genomic_DNA"/>
</dbReference>